<accession>A0ABU0WCW5</accession>
<proteinExistence type="predicted"/>
<evidence type="ECO:0000256" key="1">
    <source>
        <dbReference type="SAM" id="MobiDB-lite"/>
    </source>
</evidence>
<evidence type="ECO:0000313" key="3">
    <source>
        <dbReference type="Proteomes" id="UP001227317"/>
    </source>
</evidence>
<protein>
    <recommendedName>
        <fullName evidence="4">Motility protein</fullName>
    </recommendedName>
</protein>
<reference evidence="2 3" key="1">
    <citation type="submission" date="2023-06" db="EMBL/GenBank/DDBJ databases">
        <title>Azospirillum isscasensis sp.nov, a bacterium isolated from rhizosphere soil of rice.</title>
        <authorList>
            <person name="Wang H."/>
        </authorList>
    </citation>
    <scope>NUCLEOTIDE SEQUENCE [LARGE SCALE GENOMIC DNA]</scope>
    <source>
        <strain evidence="2 3">C340-1</strain>
    </source>
</reference>
<dbReference type="RefSeq" id="WP_306704012.1">
    <property type="nucleotide sequence ID" value="NZ_JAUJFI010000013.1"/>
</dbReference>
<comment type="caution">
    <text evidence="2">The sequence shown here is derived from an EMBL/GenBank/DDBJ whole genome shotgun (WGS) entry which is preliminary data.</text>
</comment>
<dbReference type="EMBL" id="JAUJFI010000013">
    <property type="protein sequence ID" value="MDQ2102029.1"/>
    <property type="molecule type" value="Genomic_DNA"/>
</dbReference>
<organism evidence="2 3">
    <name type="scientific">Azospirillum isscasi</name>
    <dbReference type="NCBI Taxonomy" id="3053926"/>
    <lineage>
        <taxon>Bacteria</taxon>
        <taxon>Pseudomonadati</taxon>
        <taxon>Pseudomonadota</taxon>
        <taxon>Alphaproteobacteria</taxon>
        <taxon>Rhodospirillales</taxon>
        <taxon>Azospirillaceae</taxon>
        <taxon>Azospirillum</taxon>
    </lineage>
</organism>
<gene>
    <name evidence="2" type="ORF">QSG27_04900</name>
</gene>
<name>A0ABU0WCW5_9PROT</name>
<feature type="region of interest" description="Disordered" evidence="1">
    <location>
        <begin position="47"/>
        <end position="71"/>
    </location>
</feature>
<feature type="compositionally biased region" description="Polar residues" evidence="1">
    <location>
        <begin position="59"/>
        <end position="71"/>
    </location>
</feature>
<evidence type="ECO:0000313" key="2">
    <source>
        <dbReference type="EMBL" id="MDQ2102029.1"/>
    </source>
</evidence>
<evidence type="ECO:0008006" key="4">
    <source>
        <dbReference type="Google" id="ProtNLM"/>
    </source>
</evidence>
<sequence>MALDISSSTLGAAIGLRQAQGQVDFGVKTLNQTAQQQDQALATLLQGSTGASPSGGGNVTATRGQNLNIVV</sequence>
<keyword evidence="3" id="KW-1185">Reference proteome</keyword>
<dbReference type="Proteomes" id="UP001227317">
    <property type="component" value="Unassembled WGS sequence"/>
</dbReference>